<dbReference type="GO" id="GO:0046872">
    <property type="term" value="F:metal ion binding"/>
    <property type="evidence" value="ECO:0007669"/>
    <property type="project" value="UniProtKB-KW"/>
</dbReference>
<evidence type="ECO:0000259" key="3">
    <source>
        <dbReference type="Pfam" id="PF04734"/>
    </source>
</evidence>
<dbReference type="GO" id="GO:0005576">
    <property type="term" value="C:extracellular region"/>
    <property type="evidence" value="ECO:0007669"/>
    <property type="project" value="TreeGrafter"/>
</dbReference>
<dbReference type="GO" id="GO:0017040">
    <property type="term" value="F:N-acylsphingosine amidohydrolase activity"/>
    <property type="evidence" value="ECO:0007669"/>
    <property type="project" value="UniProtKB-UniRule"/>
</dbReference>
<proteinExistence type="inferred from homology"/>
<comment type="cofactor">
    <cofactor evidence="1">
        <name>Zn(2+)</name>
        <dbReference type="ChEBI" id="CHEBI:29105"/>
    </cofactor>
    <text evidence="1">Binds 1 zinc ion per subunit.</text>
</comment>
<dbReference type="AlphaFoldDB" id="A0A7K0EKC0"/>
<dbReference type="GO" id="GO:0046514">
    <property type="term" value="P:ceramide catabolic process"/>
    <property type="evidence" value="ECO:0007669"/>
    <property type="project" value="InterPro"/>
</dbReference>
<dbReference type="GO" id="GO:0016020">
    <property type="term" value="C:membrane"/>
    <property type="evidence" value="ECO:0007669"/>
    <property type="project" value="GOC"/>
</dbReference>
<gene>
    <name evidence="4" type="ORF">GJJ30_13170</name>
</gene>
<dbReference type="Proteomes" id="UP000441754">
    <property type="component" value="Unassembled WGS sequence"/>
</dbReference>
<dbReference type="InterPro" id="IPR006823">
    <property type="entry name" value="Ceramidase_alk"/>
</dbReference>
<evidence type="ECO:0000313" key="5">
    <source>
        <dbReference type="Proteomes" id="UP000441754"/>
    </source>
</evidence>
<dbReference type="GO" id="GO:0042759">
    <property type="term" value="P:long-chain fatty acid biosynthetic process"/>
    <property type="evidence" value="ECO:0007669"/>
    <property type="project" value="TreeGrafter"/>
</dbReference>
<comment type="similarity">
    <text evidence="2">Belongs to the neutral ceramidase family.</text>
</comment>
<dbReference type="PANTHER" id="PTHR12670">
    <property type="entry name" value="CERAMIDASE"/>
    <property type="match status" value="1"/>
</dbReference>
<evidence type="ECO:0000256" key="1">
    <source>
        <dbReference type="PIRSR" id="PIRSR606823-2"/>
    </source>
</evidence>
<dbReference type="Pfam" id="PF04734">
    <property type="entry name" value="Ceramidase_alk"/>
    <property type="match status" value="1"/>
</dbReference>
<reference evidence="4 5" key="1">
    <citation type="journal article" date="2018" name="Antonie Van Leeuwenhoek">
        <title>Larkinella terrae sp. nov., isolated from soil on Jeju Island, South Korea.</title>
        <authorList>
            <person name="Ten L.N."/>
            <person name="Jeon J."/>
            <person name="Park S.J."/>
            <person name="Park S."/>
            <person name="Lee S.Y."/>
            <person name="Kim M.K."/>
            <person name="Jung H.Y."/>
        </authorList>
    </citation>
    <scope>NUCLEOTIDE SEQUENCE [LARGE SCALE GENOMIC DNA]</scope>
    <source>
        <strain evidence="4 5">KCTC 52001</strain>
    </source>
</reference>
<dbReference type="OrthoDB" id="337762at2"/>
<dbReference type="PANTHER" id="PTHR12670:SF1">
    <property type="entry name" value="NEUTRAL CERAMIDASE"/>
    <property type="match status" value="1"/>
</dbReference>
<keyword evidence="1" id="KW-0479">Metal-binding</keyword>
<dbReference type="InterPro" id="IPR031329">
    <property type="entry name" value="NEUT/ALK_ceramidase_N"/>
</dbReference>
<keyword evidence="2" id="KW-0746">Sphingolipid metabolism</keyword>
<keyword evidence="2" id="KW-0378">Hydrolase</keyword>
<accession>A0A7K0EKC0</accession>
<keyword evidence="1" id="KW-0862">Zinc</keyword>
<dbReference type="EMBL" id="WJXZ01000007">
    <property type="protein sequence ID" value="MRS62244.1"/>
    <property type="molecule type" value="Genomic_DNA"/>
</dbReference>
<feature type="binding site" evidence="1">
    <location>
        <position position="135"/>
    </location>
    <ligand>
        <name>Zn(2+)</name>
        <dbReference type="ChEBI" id="CHEBI:29105"/>
    </ligand>
</feature>
<dbReference type="RefSeq" id="WP_154175631.1">
    <property type="nucleotide sequence ID" value="NZ_WJXZ01000007.1"/>
</dbReference>
<protein>
    <recommendedName>
        <fullName evidence="2">Neutral ceramidase</fullName>
        <ecNumber evidence="2">3.5.1.23</ecNumber>
    </recommendedName>
</protein>
<name>A0A7K0EKC0_9BACT</name>
<feature type="binding site" evidence="1">
    <location>
        <position position="246"/>
    </location>
    <ligand>
        <name>Zn(2+)</name>
        <dbReference type="ChEBI" id="CHEBI:29105"/>
    </ligand>
</feature>
<keyword evidence="5" id="KW-1185">Reference proteome</keyword>
<feature type="domain" description="Neutral/alkaline non-lysosomal ceramidase N-terminal" evidence="3">
    <location>
        <begin position="54"/>
        <end position="273"/>
    </location>
</feature>
<dbReference type="GO" id="GO:0046512">
    <property type="term" value="P:sphingosine biosynthetic process"/>
    <property type="evidence" value="ECO:0007669"/>
    <property type="project" value="TreeGrafter"/>
</dbReference>
<evidence type="ECO:0000256" key="2">
    <source>
        <dbReference type="RuleBase" id="RU366019"/>
    </source>
</evidence>
<keyword evidence="2" id="KW-0443">Lipid metabolism</keyword>
<evidence type="ECO:0000313" key="4">
    <source>
        <dbReference type="EMBL" id="MRS62244.1"/>
    </source>
</evidence>
<comment type="catalytic activity">
    <reaction evidence="2">
        <text>an N-acylsphing-4-enine + H2O = sphing-4-enine + a fatty acid</text>
        <dbReference type="Rhea" id="RHEA:20856"/>
        <dbReference type="ChEBI" id="CHEBI:15377"/>
        <dbReference type="ChEBI" id="CHEBI:28868"/>
        <dbReference type="ChEBI" id="CHEBI:52639"/>
        <dbReference type="ChEBI" id="CHEBI:57756"/>
        <dbReference type="EC" id="3.5.1.23"/>
    </reaction>
</comment>
<sequence length="454" mass="50320">MYFSPEPDTTGFFRNRYFLSATALFITFLNLLITSQVTAFPANEPKATGFRAAVVKVDVTPERHQMLLGYGPRLSTGINDRIYHRITVLDDGKTQFVLVSSDFAVVSPSEYDKVAAKLKSQLGINPVNFWWNLTHTHSAPEVGPPGLPIIFLGERYKHQFDTEYTDMVEKKLIDGVAEARKKLEPARLGVGWGRAQANINRRAKGVDGKAFLGMDPDGPVDRRIGLIRIDKADGSPMALIANYAIHGTVMGGEYTLISGDAPGVVAEYVEEKLGVPMLFINGAAGNIAPIYSQYADHKRGRLHQFKVLLGDKIIDANQSIRATTDDVTLKASGLTVETPRKAGLGWVDYLSDYTRTTKAGVNMVKLPVRFLQINDDIAIWSAPLELFCEISNEIRDKSPYPYTFYFGYGNGWLGYLLTEEEIKHEGYEVTVSPYTPQAAKDLTDAVVNQLQGKK</sequence>
<comment type="caution">
    <text evidence="4">The sequence shown here is derived from an EMBL/GenBank/DDBJ whole genome shotgun (WGS) entry which is preliminary data.</text>
</comment>
<dbReference type="EC" id="3.5.1.23" evidence="2"/>
<organism evidence="4 5">
    <name type="scientific">Larkinella terrae</name>
    <dbReference type="NCBI Taxonomy" id="2025311"/>
    <lineage>
        <taxon>Bacteria</taxon>
        <taxon>Pseudomonadati</taxon>
        <taxon>Bacteroidota</taxon>
        <taxon>Cytophagia</taxon>
        <taxon>Cytophagales</taxon>
        <taxon>Spirosomataceae</taxon>
        <taxon>Larkinella</taxon>
    </lineage>
</organism>